<protein>
    <recommendedName>
        <fullName evidence="2">histidine kinase</fullName>
        <ecNumber evidence="2">2.7.13.3</ecNumber>
    </recommendedName>
</protein>
<sequence length="485" mass="55263">MRDRLETLERLVSEQSEKLRQRDEDLRTILDNIPAMIGYWDRDLRNRFGNRAYFDWFGVDPDKMPGMHIQDVIGEERYRLNLPYIERALRGERQTFEREIPTPDGRSLRHSLAQYIPDIHDGEVRGFFVLVSDITQVKETETHLRTVIDSEPECIKMVDALGKLIQMNPAGLAMIEAKSLDQVVGSPVLDMIAPEYRDAFRAMHQRVIQGESQELQFEILGLKGTRRWLETHAVPMNYQGERVHLAVTRDISAQKAMELVLKRSNAELEHFAYAASHDLRQPLRMISSYLHLLEKQMAGHLDEECQEFFAFAINGARRMDRMITDLLNYARVCAAGTAKTAVDLGAVLRQAMANLTDDLRLAELAVPPELPVVWGFESELERLFQNLIANAVKFVETGCRPKIAVTCRDGGNEWVIAISDNGIGIAPDDIERLFRVFQRLVNHDRFQGSGIGLASCRKIVEHHGGRIWVESQVGVGSTFLFSLPK</sequence>
<dbReference type="InterPro" id="IPR052162">
    <property type="entry name" value="Sensor_kinase/Photoreceptor"/>
</dbReference>
<dbReference type="NCBIfam" id="TIGR00229">
    <property type="entry name" value="sensory_box"/>
    <property type="match status" value="2"/>
</dbReference>
<dbReference type="Gene3D" id="3.30.450.20">
    <property type="entry name" value="PAS domain"/>
    <property type="match status" value="2"/>
</dbReference>
<dbReference type="PROSITE" id="PS50113">
    <property type="entry name" value="PAC"/>
    <property type="match status" value="2"/>
</dbReference>
<feature type="domain" description="PAC" evidence="8">
    <location>
        <begin position="213"/>
        <end position="263"/>
    </location>
</feature>
<dbReference type="InterPro" id="IPR000014">
    <property type="entry name" value="PAS"/>
</dbReference>
<dbReference type="Pfam" id="PF00512">
    <property type="entry name" value="HisKA"/>
    <property type="match status" value="1"/>
</dbReference>
<dbReference type="InterPro" id="IPR003594">
    <property type="entry name" value="HATPase_dom"/>
</dbReference>
<gene>
    <name evidence="9" type="ORF">CCC_02312</name>
</gene>
<keyword evidence="4" id="KW-0808">Transferase</keyword>
<dbReference type="CDD" id="cd00082">
    <property type="entry name" value="HisKA"/>
    <property type="match status" value="1"/>
</dbReference>
<dbReference type="InterPro" id="IPR036890">
    <property type="entry name" value="HATPase_C_sf"/>
</dbReference>
<comment type="caution">
    <text evidence="9">The sequence shown here is derived from an EMBL/GenBank/DDBJ whole genome shotgun (WGS) entry which is preliminary data.</text>
</comment>
<feature type="domain" description="Histidine kinase" evidence="6">
    <location>
        <begin position="274"/>
        <end position="485"/>
    </location>
</feature>
<dbReference type="Gene3D" id="1.10.287.130">
    <property type="match status" value="1"/>
</dbReference>
<keyword evidence="5 9" id="KW-0418">Kinase</keyword>
<feature type="domain" description="PAS" evidence="7">
    <location>
        <begin position="140"/>
        <end position="211"/>
    </location>
</feature>
<dbReference type="InterPro" id="IPR004358">
    <property type="entry name" value="Sig_transdc_His_kin-like_C"/>
</dbReference>
<evidence type="ECO:0000256" key="1">
    <source>
        <dbReference type="ARBA" id="ARBA00000085"/>
    </source>
</evidence>
<dbReference type="Proteomes" id="UP000031971">
    <property type="component" value="Unassembled WGS sequence"/>
</dbReference>
<evidence type="ECO:0000256" key="5">
    <source>
        <dbReference type="ARBA" id="ARBA00022777"/>
    </source>
</evidence>
<dbReference type="AlphaFoldDB" id="A0A0C2UBJ0"/>
<comment type="catalytic activity">
    <reaction evidence="1">
        <text>ATP + protein L-histidine = ADP + protein N-phospho-L-histidine.</text>
        <dbReference type="EC" id="2.7.13.3"/>
    </reaction>
</comment>
<dbReference type="InterPro" id="IPR036097">
    <property type="entry name" value="HisK_dim/P_sf"/>
</dbReference>
<dbReference type="InterPro" id="IPR005467">
    <property type="entry name" value="His_kinase_dom"/>
</dbReference>
<evidence type="ECO:0000259" key="8">
    <source>
        <dbReference type="PROSITE" id="PS50113"/>
    </source>
</evidence>
<dbReference type="PANTHER" id="PTHR43304">
    <property type="entry name" value="PHYTOCHROME-LIKE PROTEIN CPH1"/>
    <property type="match status" value="1"/>
</dbReference>
<evidence type="ECO:0000259" key="6">
    <source>
        <dbReference type="PROSITE" id="PS50109"/>
    </source>
</evidence>
<dbReference type="SUPFAM" id="SSF55874">
    <property type="entry name" value="ATPase domain of HSP90 chaperone/DNA topoisomerase II/histidine kinase"/>
    <property type="match status" value="1"/>
</dbReference>
<dbReference type="EMBL" id="JXSL01000027">
    <property type="protein sequence ID" value="KIL98862.1"/>
    <property type="molecule type" value="Genomic_DNA"/>
</dbReference>
<dbReference type="InterPro" id="IPR013656">
    <property type="entry name" value="PAS_4"/>
</dbReference>
<dbReference type="SUPFAM" id="SSF55785">
    <property type="entry name" value="PYP-like sensor domain (PAS domain)"/>
    <property type="match status" value="2"/>
</dbReference>
<organism evidence="9 10">
    <name type="scientific">Paramagnetospirillum magnetotacticum MS-1</name>
    <dbReference type="NCBI Taxonomy" id="272627"/>
    <lineage>
        <taxon>Bacteria</taxon>
        <taxon>Pseudomonadati</taxon>
        <taxon>Pseudomonadota</taxon>
        <taxon>Alphaproteobacteria</taxon>
        <taxon>Rhodospirillales</taxon>
        <taxon>Magnetospirillaceae</taxon>
        <taxon>Paramagnetospirillum</taxon>
    </lineage>
</organism>
<dbReference type="PROSITE" id="PS50112">
    <property type="entry name" value="PAS"/>
    <property type="match status" value="1"/>
</dbReference>
<keyword evidence="3" id="KW-0597">Phosphoprotein</keyword>
<dbReference type="Gene3D" id="3.30.565.10">
    <property type="entry name" value="Histidine kinase-like ATPase, C-terminal domain"/>
    <property type="match status" value="1"/>
</dbReference>
<dbReference type="PROSITE" id="PS50109">
    <property type="entry name" value="HIS_KIN"/>
    <property type="match status" value="1"/>
</dbReference>
<dbReference type="SMART" id="SM00086">
    <property type="entry name" value="PAC"/>
    <property type="match status" value="2"/>
</dbReference>
<dbReference type="SMART" id="SM00091">
    <property type="entry name" value="PAS"/>
    <property type="match status" value="2"/>
</dbReference>
<dbReference type="PANTHER" id="PTHR43304:SF1">
    <property type="entry name" value="PAC DOMAIN-CONTAINING PROTEIN"/>
    <property type="match status" value="1"/>
</dbReference>
<dbReference type="InterPro" id="IPR000700">
    <property type="entry name" value="PAS-assoc_C"/>
</dbReference>
<dbReference type="SUPFAM" id="SSF47384">
    <property type="entry name" value="Homodimeric domain of signal transducing histidine kinase"/>
    <property type="match status" value="1"/>
</dbReference>
<dbReference type="FunFam" id="3.30.565.10:FF:000006">
    <property type="entry name" value="Sensor histidine kinase WalK"/>
    <property type="match status" value="1"/>
</dbReference>
<evidence type="ECO:0000313" key="9">
    <source>
        <dbReference type="EMBL" id="KIL98862.1"/>
    </source>
</evidence>
<dbReference type="InterPro" id="IPR035965">
    <property type="entry name" value="PAS-like_dom_sf"/>
</dbReference>
<dbReference type="InterPro" id="IPR003661">
    <property type="entry name" value="HisK_dim/P_dom"/>
</dbReference>
<accession>A0A0C2UBJ0</accession>
<dbReference type="InterPro" id="IPR001610">
    <property type="entry name" value="PAC"/>
</dbReference>
<name>A0A0C2UBJ0_PARME</name>
<proteinExistence type="predicted"/>
<keyword evidence="10" id="KW-1185">Reference proteome</keyword>
<reference evidence="9 10" key="1">
    <citation type="submission" date="2015-01" db="EMBL/GenBank/DDBJ databases">
        <title>Genome Sequence of Magnetospirillum magnetotacticum Strain MS-1.</title>
        <authorList>
            <person name="Marinov G.K."/>
            <person name="Smalley M.D."/>
            <person name="DeSalvo G."/>
        </authorList>
    </citation>
    <scope>NUCLEOTIDE SEQUENCE [LARGE SCALE GENOMIC DNA]</scope>
    <source>
        <strain evidence="9 10">MS-1</strain>
    </source>
</reference>
<dbReference type="CDD" id="cd00130">
    <property type="entry name" value="PAS"/>
    <property type="match status" value="1"/>
</dbReference>
<dbReference type="RefSeq" id="WP_052473100.1">
    <property type="nucleotide sequence ID" value="NZ_JXSL01000027.1"/>
</dbReference>
<feature type="domain" description="PAC" evidence="8">
    <location>
        <begin position="94"/>
        <end position="146"/>
    </location>
</feature>
<evidence type="ECO:0000256" key="2">
    <source>
        <dbReference type="ARBA" id="ARBA00012438"/>
    </source>
</evidence>
<dbReference type="EC" id="2.7.13.3" evidence="2"/>
<evidence type="ECO:0000256" key="4">
    <source>
        <dbReference type="ARBA" id="ARBA00022679"/>
    </source>
</evidence>
<dbReference type="SMART" id="SM00388">
    <property type="entry name" value="HisKA"/>
    <property type="match status" value="1"/>
</dbReference>
<dbReference type="GO" id="GO:0000155">
    <property type="term" value="F:phosphorelay sensor kinase activity"/>
    <property type="evidence" value="ECO:0007669"/>
    <property type="project" value="InterPro"/>
</dbReference>
<dbReference type="STRING" id="272627.CCC_02312"/>
<evidence type="ECO:0000313" key="10">
    <source>
        <dbReference type="Proteomes" id="UP000031971"/>
    </source>
</evidence>
<dbReference type="PRINTS" id="PR00344">
    <property type="entry name" value="BCTRLSENSOR"/>
</dbReference>
<dbReference type="Pfam" id="PF08448">
    <property type="entry name" value="PAS_4"/>
    <property type="match status" value="2"/>
</dbReference>
<dbReference type="SMART" id="SM00387">
    <property type="entry name" value="HATPase_c"/>
    <property type="match status" value="1"/>
</dbReference>
<evidence type="ECO:0000256" key="3">
    <source>
        <dbReference type="ARBA" id="ARBA00022553"/>
    </source>
</evidence>
<dbReference type="Pfam" id="PF02518">
    <property type="entry name" value="HATPase_c"/>
    <property type="match status" value="1"/>
</dbReference>
<evidence type="ECO:0000259" key="7">
    <source>
        <dbReference type="PROSITE" id="PS50112"/>
    </source>
</evidence>